<dbReference type="RefSeq" id="XP_033602501.1">
    <property type="nucleotide sequence ID" value="XM_033740756.1"/>
</dbReference>
<dbReference type="AlphaFoldDB" id="A0A6A6WDK6"/>
<organism evidence="3 4">
    <name type="scientific">Pseudovirgaria hyperparasitica</name>
    <dbReference type="NCBI Taxonomy" id="470096"/>
    <lineage>
        <taxon>Eukaryota</taxon>
        <taxon>Fungi</taxon>
        <taxon>Dikarya</taxon>
        <taxon>Ascomycota</taxon>
        <taxon>Pezizomycotina</taxon>
        <taxon>Dothideomycetes</taxon>
        <taxon>Dothideomycetes incertae sedis</taxon>
        <taxon>Acrospermales</taxon>
        <taxon>Acrospermaceae</taxon>
        <taxon>Pseudovirgaria</taxon>
    </lineage>
</organism>
<protein>
    <submittedName>
        <fullName evidence="3">Uncharacterized protein</fullName>
    </submittedName>
</protein>
<feature type="region of interest" description="Disordered" evidence="2">
    <location>
        <begin position="1"/>
        <end position="34"/>
    </location>
</feature>
<evidence type="ECO:0000256" key="2">
    <source>
        <dbReference type="SAM" id="MobiDB-lite"/>
    </source>
</evidence>
<accession>A0A6A6WDK6</accession>
<feature type="compositionally biased region" description="Basic and acidic residues" evidence="2">
    <location>
        <begin position="1"/>
        <end position="10"/>
    </location>
</feature>
<keyword evidence="4" id="KW-1185">Reference proteome</keyword>
<dbReference type="EMBL" id="ML996569">
    <property type="protein sequence ID" value="KAF2760050.1"/>
    <property type="molecule type" value="Genomic_DNA"/>
</dbReference>
<proteinExistence type="predicted"/>
<name>A0A6A6WDK6_9PEZI</name>
<evidence type="ECO:0000313" key="4">
    <source>
        <dbReference type="Proteomes" id="UP000799437"/>
    </source>
</evidence>
<evidence type="ECO:0000256" key="1">
    <source>
        <dbReference type="SAM" id="Coils"/>
    </source>
</evidence>
<evidence type="ECO:0000313" key="3">
    <source>
        <dbReference type="EMBL" id="KAF2760050.1"/>
    </source>
</evidence>
<reference evidence="3" key="1">
    <citation type="journal article" date="2020" name="Stud. Mycol.">
        <title>101 Dothideomycetes genomes: a test case for predicting lifestyles and emergence of pathogens.</title>
        <authorList>
            <person name="Haridas S."/>
            <person name="Albert R."/>
            <person name="Binder M."/>
            <person name="Bloem J."/>
            <person name="Labutti K."/>
            <person name="Salamov A."/>
            <person name="Andreopoulos B."/>
            <person name="Baker S."/>
            <person name="Barry K."/>
            <person name="Bills G."/>
            <person name="Bluhm B."/>
            <person name="Cannon C."/>
            <person name="Castanera R."/>
            <person name="Culley D."/>
            <person name="Daum C."/>
            <person name="Ezra D."/>
            <person name="Gonzalez J."/>
            <person name="Henrissat B."/>
            <person name="Kuo A."/>
            <person name="Liang C."/>
            <person name="Lipzen A."/>
            <person name="Lutzoni F."/>
            <person name="Magnuson J."/>
            <person name="Mondo S."/>
            <person name="Nolan M."/>
            <person name="Ohm R."/>
            <person name="Pangilinan J."/>
            <person name="Park H.-J."/>
            <person name="Ramirez L."/>
            <person name="Alfaro M."/>
            <person name="Sun H."/>
            <person name="Tritt A."/>
            <person name="Yoshinaga Y."/>
            <person name="Zwiers L.-H."/>
            <person name="Turgeon B."/>
            <person name="Goodwin S."/>
            <person name="Spatafora J."/>
            <person name="Crous P."/>
            <person name="Grigoriev I."/>
        </authorList>
    </citation>
    <scope>NUCLEOTIDE SEQUENCE</scope>
    <source>
        <strain evidence="3">CBS 121739</strain>
    </source>
</reference>
<keyword evidence="1" id="KW-0175">Coiled coil</keyword>
<feature type="coiled-coil region" evidence="1">
    <location>
        <begin position="173"/>
        <end position="227"/>
    </location>
</feature>
<gene>
    <name evidence="3" type="ORF">EJ05DRAFT_320207</name>
</gene>
<sequence length="233" mass="26328">MDIPDAEQRKRLPPSRFLSVPDGPSRQPSLGPPNVYRPMQQYLREPTPNEAISHPRAMTMPPPGVLQDHMPGHYMANQTFMPAMGPQYTFHNGPMIPHRIIKSEYHGPAGPQPQQQAQNYVETLNFGGFLHPQHAPLQLHPPMRNDPPPMCQFGFADELLAGTQTLESTLHVKDRLLAEHNRLTNQYSALDSRGASLEQRLPIVARARECKRRLEILNRRLHDLEHAAGLGYA</sequence>
<dbReference type="Proteomes" id="UP000799437">
    <property type="component" value="Unassembled WGS sequence"/>
</dbReference>
<dbReference type="GeneID" id="54481810"/>